<dbReference type="Pfam" id="PF22924">
    <property type="entry name" value="ACOX_C_alpha1"/>
    <property type="match status" value="1"/>
</dbReference>
<evidence type="ECO:0000256" key="2">
    <source>
        <dbReference type="ARBA" id="ARBA00001974"/>
    </source>
</evidence>
<dbReference type="Gene3D" id="1.10.540.10">
    <property type="entry name" value="Acyl-CoA dehydrogenase/oxidase, N-terminal domain"/>
    <property type="match status" value="1"/>
</dbReference>
<keyword evidence="7 12" id="KW-0274">FAD</keyword>
<dbReference type="GO" id="GO:0055088">
    <property type="term" value="P:lipid homeostasis"/>
    <property type="evidence" value="ECO:0007669"/>
    <property type="project" value="TreeGrafter"/>
</dbReference>
<keyword evidence="6 12" id="KW-0285">Flavoprotein</keyword>
<evidence type="ECO:0000256" key="11">
    <source>
        <dbReference type="ARBA" id="ARBA00023140"/>
    </source>
</evidence>
<dbReference type="InterPro" id="IPR037069">
    <property type="entry name" value="AcylCoA_DH/ox_N_sf"/>
</dbReference>
<proteinExistence type="inferred from homology"/>
<evidence type="ECO:0000256" key="7">
    <source>
        <dbReference type="ARBA" id="ARBA00022827"/>
    </source>
</evidence>
<evidence type="ECO:0000256" key="1">
    <source>
        <dbReference type="ARBA" id="ARBA00001201"/>
    </source>
</evidence>
<evidence type="ECO:0000256" key="5">
    <source>
        <dbReference type="ARBA" id="ARBA00006288"/>
    </source>
</evidence>
<comment type="similarity">
    <text evidence="5 12">Belongs to the acyl-CoA oxidase family.</text>
</comment>
<keyword evidence="9" id="KW-0560">Oxidoreductase</keyword>
<dbReference type="InterPro" id="IPR036250">
    <property type="entry name" value="AcylCo_DH-like_C"/>
</dbReference>
<dbReference type="GO" id="GO:0005504">
    <property type="term" value="F:fatty acid binding"/>
    <property type="evidence" value="ECO:0007669"/>
    <property type="project" value="TreeGrafter"/>
</dbReference>
<evidence type="ECO:0000256" key="4">
    <source>
        <dbReference type="ARBA" id="ARBA00004846"/>
    </source>
</evidence>
<sequence length="677" mass="75381">MPGCTNVDIAEVKHFLWSEKKRDGKLEWEKHENLVRILSNDPVFDKWKRLYMGRKDRYINGLAIYKRLVELKEQHQWSDAELDIALSLSEEGTGFGLHSMGGFVYSFADGSPEQVETIGKQAIARAIIGAYAQTELAHGTQVSHLETTATYIPEAREFELHTPRLESSKWWIGGLARTATHCVVQARLILPEGDKGPHLFLLQIRNLGSKSYGALPGVDNGFMRLSRVRVPLSAMLSRFASVTETGKYNKPLHPKLNYGGMVYIRAGLISQGGWQTAKAITIAIRYTNVRRQGGGSLGHEKQVITYPSTYHRLLPILSRAFVWIFMGRSMTQLYSELSAQLAQNSTALLAETHAVSSGLKVLVTSISTEDLETARRCMGGHGFLAVAGIGTMWAQWVPSNTYEGDNYVLVQQVVRAAVKNLQAFLSFPNVIDAAASLPPSVFCLRHLVNPISVPVDPFSIPGAIHLLELRGACMVFEHNKRVQAKEIDGSADWRVARAVTEAFVARQVGQLVQDLDKRLSEKSAETLSTLLRLARSDSNHYLLTTLEAALVDLLSLDLLPSKKTPSKLDSASSHKDSVSIQEEFRDRSHELRSTIALLEEELLPHAIGLSDAFGFTDWELNSALGVKDGRVYETLWERTQLDPLNETDIVGYEEYLKPIMEYGRNILEMDKAALAKL</sequence>
<dbReference type="SUPFAM" id="SSF47203">
    <property type="entry name" value="Acyl-CoA dehydrogenase C-terminal domain-like"/>
    <property type="match status" value="2"/>
</dbReference>
<comment type="subcellular location">
    <subcellularLocation>
        <location evidence="3">Peroxisome</location>
    </subcellularLocation>
</comment>
<evidence type="ECO:0000256" key="13">
    <source>
        <dbReference type="PIRSR" id="PIRSR000168-1"/>
    </source>
</evidence>
<dbReference type="InterPro" id="IPR012258">
    <property type="entry name" value="Acyl-CoA_oxidase"/>
</dbReference>
<feature type="binding site" evidence="14">
    <location>
        <position position="134"/>
    </location>
    <ligand>
        <name>FAD</name>
        <dbReference type="ChEBI" id="CHEBI:57692"/>
    </ligand>
</feature>
<evidence type="ECO:0000256" key="3">
    <source>
        <dbReference type="ARBA" id="ARBA00004275"/>
    </source>
</evidence>
<gene>
    <name evidence="18" type="ORF">Clacol_007318</name>
</gene>
<feature type="domain" description="Acyl-coenzyme A oxidase N-terminal" evidence="16">
    <location>
        <begin position="24"/>
        <end position="100"/>
    </location>
</feature>
<evidence type="ECO:0000256" key="9">
    <source>
        <dbReference type="ARBA" id="ARBA00023002"/>
    </source>
</evidence>
<comment type="pathway">
    <text evidence="4">Lipid metabolism; peroxisomal fatty acid beta-oxidation.</text>
</comment>
<evidence type="ECO:0000256" key="10">
    <source>
        <dbReference type="ARBA" id="ARBA00023098"/>
    </source>
</evidence>
<dbReference type="InterPro" id="IPR002655">
    <property type="entry name" value="Acyl-CoA_oxidase_C"/>
</dbReference>
<dbReference type="Pfam" id="PF01756">
    <property type="entry name" value="ACOX"/>
    <property type="match status" value="1"/>
</dbReference>
<dbReference type="PANTHER" id="PTHR10909">
    <property type="entry name" value="ELECTRON TRANSPORT OXIDOREDUCTASE"/>
    <property type="match status" value="1"/>
</dbReference>
<evidence type="ECO:0000256" key="6">
    <source>
        <dbReference type="ARBA" id="ARBA00022630"/>
    </source>
</evidence>
<dbReference type="FunFam" id="1.20.140.10:FF:000015">
    <property type="entry name" value="Acyl-coenzyme A oxidase"/>
    <property type="match status" value="1"/>
</dbReference>
<dbReference type="InterPro" id="IPR046373">
    <property type="entry name" value="Acyl-CoA_Oxase/DH_mid-dom_sf"/>
</dbReference>
<protein>
    <recommendedName>
        <fullName evidence="12">Acyl-coenzyme A oxidase</fullName>
    </recommendedName>
</protein>
<keyword evidence="8" id="KW-0276">Fatty acid metabolism</keyword>
<evidence type="ECO:0000259" key="17">
    <source>
        <dbReference type="Pfam" id="PF22924"/>
    </source>
</evidence>
<feature type="domain" description="Acyl-CoA oxidase C-alpha1" evidence="17">
    <location>
        <begin position="258"/>
        <end position="417"/>
    </location>
</feature>
<keyword evidence="11" id="KW-0576">Peroxisome</keyword>
<keyword evidence="19" id="KW-1185">Reference proteome</keyword>
<dbReference type="GO" id="GO:0003997">
    <property type="term" value="F:acyl-CoA oxidase activity"/>
    <property type="evidence" value="ECO:0007669"/>
    <property type="project" value="UniProtKB-EC"/>
</dbReference>
<dbReference type="Pfam" id="PF14749">
    <property type="entry name" value="Acyl-CoA_ox_N"/>
    <property type="match status" value="1"/>
</dbReference>
<dbReference type="PANTHER" id="PTHR10909:SF250">
    <property type="entry name" value="PEROXISOMAL ACYL-COENZYME A OXIDASE 1"/>
    <property type="match status" value="1"/>
</dbReference>
<evidence type="ECO:0000313" key="18">
    <source>
        <dbReference type="EMBL" id="GJJ13069.1"/>
    </source>
</evidence>
<comment type="caution">
    <text evidence="18">The sequence shown here is derived from an EMBL/GenBank/DDBJ whole genome shotgun (WGS) entry which is preliminary data.</text>
</comment>
<name>A0AAV5AIW3_9AGAM</name>
<evidence type="ECO:0000256" key="12">
    <source>
        <dbReference type="PIRNR" id="PIRNR000168"/>
    </source>
</evidence>
<dbReference type="GO" id="GO:0033540">
    <property type="term" value="P:fatty acid beta-oxidation using acyl-CoA oxidase"/>
    <property type="evidence" value="ECO:0007669"/>
    <property type="project" value="TreeGrafter"/>
</dbReference>
<feature type="active site" description="Proton acceptor" evidence="13">
    <location>
        <position position="403"/>
    </location>
</feature>
<dbReference type="GO" id="GO:0071949">
    <property type="term" value="F:FAD binding"/>
    <property type="evidence" value="ECO:0007669"/>
    <property type="project" value="InterPro"/>
</dbReference>
<comment type="catalytic activity">
    <reaction evidence="1">
        <text>a 2,3-saturated acyl-CoA + O2 = a (2E)-enoyl-CoA + H2O2</text>
        <dbReference type="Rhea" id="RHEA:38959"/>
        <dbReference type="ChEBI" id="CHEBI:15379"/>
        <dbReference type="ChEBI" id="CHEBI:16240"/>
        <dbReference type="ChEBI" id="CHEBI:58856"/>
        <dbReference type="ChEBI" id="CHEBI:65111"/>
        <dbReference type="EC" id="1.3.3.6"/>
    </reaction>
</comment>
<dbReference type="InterPro" id="IPR055060">
    <property type="entry name" value="ACOX_C_alpha1"/>
</dbReference>
<reference evidence="18" key="1">
    <citation type="submission" date="2021-10" db="EMBL/GenBank/DDBJ databases">
        <title>De novo Genome Assembly of Clathrus columnatus (Basidiomycota, Fungi) Using Illumina and Nanopore Sequence Data.</title>
        <authorList>
            <person name="Ogiso-Tanaka E."/>
            <person name="Itagaki H."/>
            <person name="Hosoya T."/>
            <person name="Hosaka K."/>
        </authorList>
    </citation>
    <scope>NUCLEOTIDE SEQUENCE</scope>
    <source>
        <strain evidence="18">MO-923</strain>
    </source>
</reference>
<organism evidence="18 19">
    <name type="scientific">Clathrus columnatus</name>
    <dbReference type="NCBI Taxonomy" id="1419009"/>
    <lineage>
        <taxon>Eukaryota</taxon>
        <taxon>Fungi</taxon>
        <taxon>Dikarya</taxon>
        <taxon>Basidiomycota</taxon>
        <taxon>Agaricomycotina</taxon>
        <taxon>Agaricomycetes</taxon>
        <taxon>Phallomycetidae</taxon>
        <taxon>Phallales</taxon>
        <taxon>Clathraceae</taxon>
        <taxon>Clathrus</taxon>
    </lineage>
</organism>
<evidence type="ECO:0000313" key="19">
    <source>
        <dbReference type="Proteomes" id="UP001050691"/>
    </source>
</evidence>
<keyword evidence="10" id="KW-0443">Lipid metabolism</keyword>
<dbReference type="EMBL" id="BPWL01000008">
    <property type="protein sequence ID" value="GJJ13069.1"/>
    <property type="molecule type" value="Genomic_DNA"/>
</dbReference>
<dbReference type="InterPro" id="IPR009100">
    <property type="entry name" value="AcylCoA_DH/oxidase_NM_dom_sf"/>
</dbReference>
<evidence type="ECO:0000259" key="15">
    <source>
        <dbReference type="Pfam" id="PF01756"/>
    </source>
</evidence>
<accession>A0AAV5AIW3</accession>
<dbReference type="GO" id="GO:0005777">
    <property type="term" value="C:peroxisome"/>
    <property type="evidence" value="ECO:0007669"/>
    <property type="project" value="UniProtKB-SubCell"/>
</dbReference>
<dbReference type="Gene3D" id="1.20.140.10">
    <property type="entry name" value="Butyryl-CoA Dehydrogenase, subunit A, domain 3"/>
    <property type="match status" value="1"/>
</dbReference>
<dbReference type="Proteomes" id="UP001050691">
    <property type="component" value="Unassembled WGS sequence"/>
</dbReference>
<evidence type="ECO:0000259" key="16">
    <source>
        <dbReference type="Pfam" id="PF14749"/>
    </source>
</evidence>
<dbReference type="PIRSF" id="PIRSF000168">
    <property type="entry name" value="Acyl-CoA_oxidase"/>
    <property type="match status" value="1"/>
</dbReference>
<comment type="cofactor">
    <cofactor evidence="2">
        <name>FAD</name>
        <dbReference type="ChEBI" id="CHEBI:57692"/>
    </cofactor>
</comment>
<evidence type="ECO:0000256" key="14">
    <source>
        <dbReference type="PIRSR" id="PIRSR000168-2"/>
    </source>
</evidence>
<dbReference type="SUPFAM" id="SSF56645">
    <property type="entry name" value="Acyl-CoA dehydrogenase NM domain-like"/>
    <property type="match status" value="1"/>
</dbReference>
<dbReference type="InterPro" id="IPR029320">
    <property type="entry name" value="Acyl-CoA_ox_N"/>
</dbReference>
<feature type="domain" description="Acyl-CoA oxidase C-terminal" evidence="15">
    <location>
        <begin position="493"/>
        <end position="661"/>
    </location>
</feature>
<dbReference type="AlphaFoldDB" id="A0AAV5AIW3"/>
<dbReference type="Gene3D" id="2.40.110.10">
    <property type="entry name" value="Butyryl-CoA Dehydrogenase, subunit A, domain 2"/>
    <property type="match status" value="1"/>
</dbReference>
<feature type="binding site" evidence="14">
    <location>
        <position position="173"/>
    </location>
    <ligand>
        <name>FAD</name>
        <dbReference type="ChEBI" id="CHEBI:57692"/>
    </ligand>
</feature>
<evidence type="ECO:0000256" key="8">
    <source>
        <dbReference type="ARBA" id="ARBA00022832"/>
    </source>
</evidence>